<name>A0AA39TM71_9PEZI</name>
<dbReference type="InterPro" id="IPR056125">
    <property type="entry name" value="DUF7708"/>
</dbReference>
<protein>
    <recommendedName>
        <fullName evidence="1">DUF7708 domain-containing protein</fullName>
    </recommendedName>
</protein>
<evidence type="ECO:0000313" key="3">
    <source>
        <dbReference type="Proteomes" id="UP001175001"/>
    </source>
</evidence>
<gene>
    <name evidence="2" type="ORF">DIS24_g12134</name>
</gene>
<reference evidence="2" key="1">
    <citation type="submission" date="2023-06" db="EMBL/GenBank/DDBJ databases">
        <title>Multi-omics analyses reveal the molecular pathogenesis toolkit of Lasiodiplodia hormozganensis, a cross-kingdom pathogen.</title>
        <authorList>
            <person name="Felix C."/>
            <person name="Meneses R."/>
            <person name="Goncalves M.F.M."/>
            <person name="Tilleman L."/>
            <person name="Duarte A.S."/>
            <person name="Jorrin-Novo J.V."/>
            <person name="Van De Peer Y."/>
            <person name="Deforce D."/>
            <person name="Van Nieuwerburgh F."/>
            <person name="Esteves A.C."/>
            <person name="Alves A."/>
        </authorList>
    </citation>
    <scope>NUCLEOTIDE SEQUENCE</scope>
    <source>
        <strain evidence="2">CBS 339.90</strain>
    </source>
</reference>
<dbReference type="AlphaFoldDB" id="A0AA39TM71"/>
<keyword evidence="3" id="KW-1185">Reference proteome</keyword>
<comment type="caution">
    <text evidence="2">The sequence shown here is derived from an EMBL/GenBank/DDBJ whole genome shotgun (WGS) entry which is preliminary data.</text>
</comment>
<sequence length="458" mass="51522">MAEINDAVTAVHEEVWAYRDEVAIQQLVARLYCQIFRFLINVMKWYTDKWHKRMLWSLNENIYEEYKVQIDDIRNLSELIHRKAMTRMLAGIQASTLIRKNENARFLADLRDRDRNADAMRQEGYFERLRVALQTEFRDTMEKTMGNIQQGIADRLLANVSSQIAGETALRYLEQRAQDLTPIVRPAAPSMGGEAPVRFHDGPITIAAICAPPALPHHTSKDKIQLASARLESFYDRHNISPHFESPDALFLTNPSVAARVQAFTLACASEVLHVCSPMEQCEETHSALLAARFAASARDSNVPTLSYFCQLSLAPVPEWRTKETVELVRLAYALIRQLVEILPDGKEFDEERLGDAAFQTLDGTLATWGEAMEVLRGLLEEVVEHQPLLYIVIDGISLLDDVSRHSTDRPLGELVRLLCERPAGRGGHLVKLLFTTAGESRALNAALEGSCTVKASI</sequence>
<dbReference type="Proteomes" id="UP001175001">
    <property type="component" value="Unassembled WGS sequence"/>
</dbReference>
<feature type="domain" description="DUF7708" evidence="1">
    <location>
        <begin position="3"/>
        <end position="87"/>
    </location>
</feature>
<proteinExistence type="predicted"/>
<accession>A0AA39TM71</accession>
<evidence type="ECO:0000259" key="1">
    <source>
        <dbReference type="Pfam" id="PF24809"/>
    </source>
</evidence>
<dbReference type="EMBL" id="JAUJDW010000226">
    <property type="protein sequence ID" value="KAK0610236.1"/>
    <property type="molecule type" value="Genomic_DNA"/>
</dbReference>
<organism evidence="2 3">
    <name type="scientific">Lasiodiplodia hormozganensis</name>
    <dbReference type="NCBI Taxonomy" id="869390"/>
    <lineage>
        <taxon>Eukaryota</taxon>
        <taxon>Fungi</taxon>
        <taxon>Dikarya</taxon>
        <taxon>Ascomycota</taxon>
        <taxon>Pezizomycotina</taxon>
        <taxon>Dothideomycetes</taxon>
        <taxon>Dothideomycetes incertae sedis</taxon>
        <taxon>Botryosphaeriales</taxon>
        <taxon>Botryosphaeriaceae</taxon>
        <taxon>Lasiodiplodia</taxon>
    </lineage>
</organism>
<evidence type="ECO:0000313" key="2">
    <source>
        <dbReference type="EMBL" id="KAK0610236.1"/>
    </source>
</evidence>
<dbReference type="Pfam" id="PF24809">
    <property type="entry name" value="DUF7708"/>
    <property type="match status" value="1"/>
</dbReference>